<keyword evidence="3" id="KW-1185">Reference proteome</keyword>
<dbReference type="EMBL" id="JBHSJF010000010">
    <property type="protein sequence ID" value="MFC5069975.1"/>
    <property type="molecule type" value="Genomic_DNA"/>
</dbReference>
<accession>A0ABV9Z4U4</accession>
<sequence length="100" mass="10866">MAHVSMQSGLSATTETSSLRDLLVKMQTVWSAVANRYVAGGMLSHLDDRMLSDIGISRGDVESAFAEPVWRDPTTRLALLATERRTGSRELNTETLDAAA</sequence>
<name>A0ABV9Z4U4_9HYPH</name>
<dbReference type="Pfam" id="PF06568">
    <property type="entry name" value="YjiS-like"/>
    <property type="match status" value="1"/>
</dbReference>
<dbReference type="Proteomes" id="UP001595796">
    <property type="component" value="Unassembled WGS sequence"/>
</dbReference>
<gene>
    <name evidence="2" type="ORF">ACFPFW_18325</name>
</gene>
<dbReference type="InterPro" id="IPR009506">
    <property type="entry name" value="YjiS-like"/>
</dbReference>
<feature type="domain" description="YjiS-like" evidence="1">
    <location>
        <begin position="43"/>
        <end position="62"/>
    </location>
</feature>
<organism evidence="2 3">
    <name type="scientific">Flaviflagellibacter deserti</name>
    <dbReference type="NCBI Taxonomy" id="2267266"/>
    <lineage>
        <taxon>Bacteria</taxon>
        <taxon>Pseudomonadati</taxon>
        <taxon>Pseudomonadota</taxon>
        <taxon>Alphaproteobacteria</taxon>
        <taxon>Hyphomicrobiales</taxon>
        <taxon>Flaviflagellibacter</taxon>
    </lineage>
</organism>
<dbReference type="RefSeq" id="WP_114958656.1">
    <property type="nucleotide sequence ID" value="NZ_JBHSJF010000010.1"/>
</dbReference>
<reference evidence="3" key="1">
    <citation type="journal article" date="2019" name="Int. J. Syst. Evol. Microbiol.">
        <title>The Global Catalogue of Microorganisms (GCM) 10K type strain sequencing project: providing services to taxonomists for standard genome sequencing and annotation.</title>
        <authorList>
            <consortium name="The Broad Institute Genomics Platform"/>
            <consortium name="The Broad Institute Genome Sequencing Center for Infectious Disease"/>
            <person name="Wu L."/>
            <person name="Ma J."/>
        </authorList>
    </citation>
    <scope>NUCLEOTIDE SEQUENCE [LARGE SCALE GENOMIC DNA]</scope>
    <source>
        <strain evidence="3">CGMCC 1.16444</strain>
    </source>
</reference>
<protein>
    <submittedName>
        <fullName evidence="2">DUF1127 domain-containing protein</fullName>
    </submittedName>
</protein>
<evidence type="ECO:0000313" key="3">
    <source>
        <dbReference type="Proteomes" id="UP001595796"/>
    </source>
</evidence>
<comment type="caution">
    <text evidence="2">The sequence shown here is derived from an EMBL/GenBank/DDBJ whole genome shotgun (WGS) entry which is preliminary data.</text>
</comment>
<evidence type="ECO:0000259" key="1">
    <source>
        <dbReference type="Pfam" id="PF06568"/>
    </source>
</evidence>
<evidence type="ECO:0000313" key="2">
    <source>
        <dbReference type="EMBL" id="MFC5069975.1"/>
    </source>
</evidence>
<proteinExistence type="predicted"/>